<dbReference type="Pfam" id="PF00005">
    <property type="entry name" value="ABC_tran"/>
    <property type="match status" value="1"/>
</dbReference>
<keyword evidence="1" id="KW-0813">Transport</keyword>
<protein>
    <submittedName>
        <fullName evidence="5">NitT/TauT family transport system ATP-binding protein</fullName>
    </submittedName>
</protein>
<sequence>MTTQLKLIPGHKKELQAPPVLQVSKLSKVFKTGDGPMTVLQDVHFQVAEGEFLCVLGPSGCGKTTLLNVLAGFEKPSAGKALLEETPIMESGPDRCVVFQEDTLFPWLTVKENIAFGVKGLSKKEKREKTNHFLDLVGLTPFGDYLPREISGGMKKRVSLARVLILQPRILLMDEPFGALDAQTREEMQDLLLSLWNQFHHTIVFITHDIDEAVALADRILVMQKDPGMIAKEIRVRLSRPRERTESSFQDYCKALYQALKKPQP</sequence>
<dbReference type="InterPro" id="IPR017871">
    <property type="entry name" value="ABC_transporter-like_CS"/>
</dbReference>
<organism evidence="5 6">
    <name type="scientific">Desulfatibacillum alkenivorans DSM 16219</name>
    <dbReference type="NCBI Taxonomy" id="1121393"/>
    <lineage>
        <taxon>Bacteria</taxon>
        <taxon>Pseudomonadati</taxon>
        <taxon>Thermodesulfobacteriota</taxon>
        <taxon>Desulfobacteria</taxon>
        <taxon>Desulfobacterales</taxon>
        <taxon>Desulfatibacillaceae</taxon>
        <taxon>Desulfatibacillum</taxon>
    </lineage>
</organism>
<dbReference type="CDD" id="cd03293">
    <property type="entry name" value="ABC_NrtD_SsuB_transporters"/>
    <property type="match status" value="1"/>
</dbReference>
<evidence type="ECO:0000256" key="1">
    <source>
        <dbReference type="ARBA" id="ARBA00022448"/>
    </source>
</evidence>
<dbReference type="PROSITE" id="PS50893">
    <property type="entry name" value="ABC_TRANSPORTER_2"/>
    <property type="match status" value="1"/>
</dbReference>
<reference evidence="6" key="1">
    <citation type="submission" date="2016-11" db="EMBL/GenBank/DDBJ databases">
        <authorList>
            <person name="Varghese N."/>
            <person name="Submissions S."/>
        </authorList>
    </citation>
    <scope>NUCLEOTIDE SEQUENCE [LARGE SCALE GENOMIC DNA]</scope>
    <source>
        <strain evidence="6">DSM 16219</strain>
    </source>
</reference>
<proteinExistence type="predicted"/>
<evidence type="ECO:0000313" key="6">
    <source>
        <dbReference type="Proteomes" id="UP000183994"/>
    </source>
</evidence>
<accession>A0A1M6FTB7</accession>
<dbReference type="PROSITE" id="PS00211">
    <property type="entry name" value="ABC_TRANSPORTER_1"/>
    <property type="match status" value="1"/>
</dbReference>
<dbReference type="RefSeq" id="WP_073473367.1">
    <property type="nucleotide sequence ID" value="NZ_FQZU01000003.1"/>
</dbReference>
<dbReference type="Gene3D" id="3.40.50.300">
    <property type="entry name" value="P-loop containing nucleotide triphosphate hydrolases"/>
    <property type="match status" value="1"/>
</dbReference>
<dbReference type="GO" id="GO:0016887">
    <property type="term" value="F:ATP hydrolysis activity"/>
    <property type="evidence" value="ECO:0007669"/>
    <property type="project" value="InterPro"/>
</dbReference>
<evidence type="ECO:0000256" key="2">
    <source>
        <dbReference type="ARBA" id="ARBA00022741"/>
    </source>
</evidence>
<dbReference type="InterPro" id="IPR003593">
    <property type="entry name" value="AAA+_ATPase"/>
</dbReference>
<name>A0A1M6FTB7_9BACT</name>
<keyword evidence="2" id="KW-0547">Nucleotide-binding</keyword>
<evidence type="ECO:0000313" key="5">
    <source>
        <dbReference type="EMBL" id="SHJ00869.1"/>
    </source>
</evidence>
<dbReference type="InterPro" id="IPR027417">
    <property type="entry name" value="P-loop_NTPase"/>
</dbReference>
<dbReference type="EMBL" id="FQZU01000003">
    <property type="protein sequence ID" value="SHJ00869.1"/>
    <property type="molecule type" value="Genomic_DNA"/>
</dbReference>
<dbReference type="InterPro" id="IPR050166">
    <property type="entry name" value="ABC_transporter_ATP-bind"/>
</dbReference>
<dbReference type="OrthoDB" id="9809450at2"/>
<keyword evidence="3 5" id="KW-0067">ATP-binding</keyword>
<evidence type="ECO:0000259" key="4">
    <source>
        <dbReference type="PROSITE" id="PS50893"/>
    </source>
</evidence>
<dbReference type="SMART" id="SM00382">
    <property type="entry name" value="AAA"/>
    <property type="match status" value="1"/>
</dbReference>
<dbReference type="STRING" id="1121393.SAMN02745216_00904"/>
<dbReference type="PANTHER" id="PTHR42788">
    <property type="entry name" value="TAURINE IMPORT ATP-BINDING PROTEIN-RELATED"/>
    <property type="match status" value="1"/>
</dbReference>
<dbReference type="Proteomes" id="UP000183994">
    <property type="component" value="Unassembled WGS sequence"/>
</dbReference>
<dbReference type="AlphaFoldDB" id="A0A1M6FTB7"/>
<dbReference type="PANTHER" id="PTHR42788:SF13">
    <property type="entry name" value="ALIPHATIC SULFONATES IMPORT ATP-BINDING PROTEIN SSUB"/>
    <property type="match status" value="1"/>
</dbReference>
<gene>
    <name evidence="5" type="ORF">SAMN02745216_00904</name>
</gene>
<dbReference type="InterPro" id="IPR003439">
    <property type="entry name" value="ABC_transporter-like_ATP-bd"/>
</dbReference>
<evidence type="ECO:0000256" key="3">
    <source>
        <dbReference type="ARBA" id="ARBA00022840"/>
    </source>
</evidence>
<dbReference type="GO" id="GO:0005524">
    <property type="term" value="F:ATP binding"/>
    <property type="evidence" value="ECO:0007669"/>
    <property type="project" value="UniProtKB-KW"/>
</dbReference>
<feature type="domain" description="ABC transporter" evidence="4">
    <location>
        <begin position="21"/>
        <end position="250"/>
    </location>
</feature>
<dbReference type="SUPFAM" id="SSF52540">
    <property type="entry name" value="P-loop containing nucleoside triphosphate hydrolases"/>
    <property type="match status" value="1"/>
</dbReference>
<keyword evidence="6" id="KW-1185">Reference proteome</keyword>